<name>A0AAV5QPR6_9ASCO</name>
<dbReference type="EMBL" id="BTFZ01000011">
    <property type="protein sequence ID" value="GMM36602.1"/>
    <property type="molecule type" value="Genomic_DNA"/>
</dbReference>
<evidence type="ECO:0000256" key="4">
    <source>
        <dbReference type="HAMAP-Rule" id="MF_03057"/>
    </source>
</evidence>
<protein>
    <recommendedName>
        <fullName evidence="4">Succinate dehydrogenase assembly factor 2, mitochondrial</fullName>
        <shortName evidence="4">SDH assembly factor 2</shortName>
        <shortName evidence="4">SDHAF2</shortName>
    </recommendedName>
</protein>
<proteinExistence type="inferred from homology"/>
<accession>A0AAV5QPR6</accession>
<keyword evidence="2 4" id="KW-0496">Mitochondrion</keyword>
<comment type="subcellular location">
    <subcellularLocation>
        <location evidence="1 4">Mitochondrion matrix</location>
    </subcellularLocation>
</comment>
<dbReference type="PANTHER" id="PTHR12469:SF2">
    <property type="entry name" value="SUCCINATE DEHYDROGENASE ASSEMBLY FACTOR 2, MITOCHONDRIAL"/>
    <property type="match status" value="1"/>
</dbReference>
<dbReference type="GO" id="GO:0006121">
    <property type="term" value="P:mitochondrial electron transport, succinate to ubiquinone"/>
    <property type="evidence" value="ECO:0007669"/>
    <property type="project" value="UniProtKB-UniRule"/>
</dbReference>
<reference evidence="5 6" key="1">
    <citation type="journal article" date="2023" name="Elife">
        <title>Identification of key yeast species and microbe-microbe interactions impacting larval growth of Drosophila in the wild.</title>
        <authorList>
            <person name="Mure A."/>
            <person name="Sugiura Y."/>
            <person name="Maeda R."/>
            <person name="Honda K."/>
            <person name="Sakurai N."/>
            <person name="Takahashi Y."/>
            <person name="Watada M."/>
            <person name="Katoh T."/>
            <person name="Gotoh A."/>
            <person name="Gotoh Y."/>
            <person name="Taniguchi I."/>
            <person name="Nakamura K."/>
            <person name="Hayashi T."/>
            <person name="Katayama T."/>
            <person name="Uemura T."/>
            <person name="Hattori Y."/>
        </authorList>
    </citation>
    <scope>NUCLEOTIDE SEQUENCE [LARGE SCALE GENOMIC DNA]</scope>
    <source>
        <strain evidence="5 6">SC-9</strain>
    </source>
</reference>
<evidence type="ECO:0000256" key="3">
    <source>
        <dbReference type="ARBA" id="ARBA00023186"/>
    </source>
</evidence>
<dbReference type="SUPFAM" id="SSF109910">
    <property type="entry name" value="YgfY-like"/>
    <property type="match status" value="1"/>
</dbReference>
<evidence type="ECO:0000313" key="6">
    <source>
        <dbReference type="Proteomes" id="UP001360560"/>
    </source>
</evidence>
<dbReference type="GO" id="GO:0006099">
    <property type="term" value="P:tricarboxylic acid cycle"/>
    <property type="evidence" value="ECO:0007669"/>
    <property type="project" value="TreeGrafter"/>
</dbReference>
<keyword evidence="3 4" id="KW-0143">Chaperone</keyword>
<evidence type="ECO:0000256" key="2">
    <source>
        <dbReference type="ARBA" id="ARBA00023128"/>
    </source>
</evidence>
<dbReference type="Proteomes" id="UP001360560">
    <property type="component" value="Unassembled WGS sequence"/>
</dbReference>
<dbReference type="PANTHER" id="PTHR12469">
    <property type="entry name" value="PROTEIN EMI5 HOMOLOG, MITOCHONDRIAL"/>
    <property type="match status" value="1"/>
</dbReference>
<comment type="function">
    <text evidence="4">Plays an essential role in the assembly of succinate dehydrogenase (SDH), an enzyme complex (also referred to as respiratory complex II) that is a component of both the tricarboxylic acid (TCA) cycle and the mitochondrial electron transport chain, and which couples the oxidation of succinate to fumarate with the reduction of ubiquinone (coenzyme Q) to ubiquinol. Required for flavinylation (covalent attachment of FAD) of the flavoprotein subunit of the SDH catalytic dimer.</text>
</comment>
<dbReference type="AlphaFoldDB" id="A0AAV5QPR6"/>
<gene>
    <name evidence="5" type="ORF">DASC09_039270</name>
</gene>
<dbReference type="InterPro" id="IPR005631">
    <property type="entry name" value="SDH"/>
</dbReference>
<comment type="caution">
    <text evidence="5">The sequence shown here is derived from an EMBL/GenBank/DDBJ whole genome shotgun (WGS) entry which is preliminary data.</text>
</comment>
<organism evidence="5 6">
    <name type="scientific">Saccharomycopsis crataegensis</name>
    <dbReference type="NCBI Taxonomy" id="43959"/>
    <lineage>
        <taxon>Eukaryota</taxon>
        <taxon>Fungi</taxon>
        <taxon>Dikarya</taxon>
        <taxon>Ascomycota</taxon>
        <taxon>Saccharomycotina</taxon>
        <taxon>Saccharomycetes</taxon>
        <taxon>Saccharomycopsidaceae</taxon>
        <taxon>Saccharomycopsis</taxon>
    </lineage>
</organism>
<comment type="similarity">
    <text evidence="4">Belongs to the SDHAF2 family.</text>
</comment>
<dbReference type="HAMAP" id="MF_03057">
    <property type="entry name" value="SDHAF2"/>
    <property type="match status" value="1"/>
</dbReference>
<dbReference type="GeneID" id="90074577"/>
<dbReference type="RefSeq" id="XP_064853598.1">
    <property type="nucleotide sequence ID" value="XM_064997526.1"/>
</dbReference>
<dbReference type="InterPro" id="IPR036714">
    <property type="entry name" value="SDH_sf"/>
</dbReference>
<dbReference type="GO" id="GO:0005759">
    <property type="term" value="C:mitochondrial matrix"/>
    <property type="evidence" value="ECO:0007669"/>
    <property type="project" value="UniProtKB-SubCell"/>
</dbReference>
<keyword evidence="6" id="KW-1185">Reference proteome</keyword>
<evidence type="ECO:0000313" key="5">
    <source>
        <dbReference type="EMBL" id="GMM36602.1"/>
    </source>
</evidence>
<comment type="subunit">
    <text evidence="4">Interacts with the flavoprotein subunit within the SDH catalytic dimer.</text>
</comment>
<dbReference type="GO" id="GO:0034553">
    <property type="term" value="P:mitochondrial respiratory chain complex II assembly"/>
    <property type="evidence" value="ECO:0007669"/>
    <property type="project" value="TreeGrafter"/>
</dbReference>
<dbReference type="Gene3D" id="1.10.150.250">
    <property type="entry name" value="Flavinator of succinate dehydrogenase"/>
    <property type="match status" value="1"/>
</dbReference>
<dbReference type="FunFam" id="1.10.150.250:FF:000002">
    <property type="entry name" value="Succinate dehydrogenase assembly factor 2, mitochondrial"/>
    <property type="match status" value="1"/>
</dbReference>
<evidence type="ECO:0000256" key="1">
    <source>
        <dbReference type="ARBA" id="ARBA00004305"/>
    </source>
</evidence>
<dbReference type="Pfam" id="PF03937">
    <property type="entry name" value="Sdh5"/>
    <property type="match status" value="1"/>
</dbReference>
<sequence length="160" mass="18934">MISRTARLCSSAQRFNVRAFSSSLGVRGSELRNDIKVTQGKDDEQLEISVKPIPRINEPLETKRARLLYQSRKRGILESDLLLSRFAAKYLKGMSEEELLEYDRLLDLPDWDIYYWATNNFEITPLKDEWKDSKILKMLQEFSVNRQKEILRMPELKEYK</sequence>
<dbReference type="InterPro" id="IPR028882">
    <property type="entry name" value="SDHAF2"/>
</dbReference>